<dbReference type="GO" id="GO:0006310">
    <property type="term" value="P:DNA recombination"/>
    <property type="evidence" value="ECO:0007669"/>
    <property type="project" value="UniProtKB-KW"/>
</dbReference>
<proteinExistence type="predicted"/>
<keyword evidence="1" id="KW-0233">DNA recombination</keyword>
<comment type="caution">
    <text evidence="3">The sequence shown here is derived from an EMBL/GenBank/DDBJ whole genome shotgun (WGS) entry which is preliminary data.</text>
</comment>
<dbReference type="GO" id="GO:0003677">
    <property type="term" value="F:DNA binding"/>
    <property type="evidence" value="ECO:0007669"/>
    <property type="project" value="InterPro"/>
</dbReference>
<dbReference type="PROSITE" id="PS51898">
    <property type="entry name" value="TYR_RECOMBINASE"/>
    <property type="match status" value="1"/>
</dbReference>
<evidence type="ECO:0000259" key="2">
    <source>
        <dbReference type="PROSITE" id="PS51898"/>
    </source>
</evidence>
<dbReference type="EMBL" id="QGKS01000479">
    <property type="protein sequence ID" value="PWR07428.1"/>
    <property type="molecule type" value="Genomic_DNA"/>
</dbReference>
<evidence type="ECO:0000256" key="1">
    <source>
        <dbReference type="ARBA" id="ARBA00023172"/>
    </source>
</evidence>
<name>A0A317CXS7_9ACTN</name>
<feature type="non-terminal residue" evidence="3">
    <location>
        <position position="1"/>
    </location>
</feature>
<organism evidence="3 4">
    <name type="scientific">Micromonospora sicca</name>
    <dbReference type="NCBI Taxonomy" id="2202420"/>
    <lineage>
        <taxon>Bacteria</taxon>
        <taxon>Bacillati</taxon>
        <taxon>Actinomycetota</taxon>
        <taxon>Actinomycetes</taxon>
        <taxon>Micromonosporales</taxon>
        <taxon>Micromonosporaceae</taxon>
        <taxon>Micromonospora</taxon>
    </lineage>
</organism>
<dbReference type="InterPro" id="IPR011010">
    <property type="entry name" value="DNA_brk_join_enz"/>
</dbReference>
<dbReference type="RefSeq" id="WP_146231295.1">
    <property type="nucleotide sequence ID" value="NZ_QGKS01000479.1"/>
</dbReference>
<gene>
    <name evidence="3" type="ORF">DKT69_34780</name>
</gene>
<reference evidence="3 4" key="1">
    <citation type="submission" date="2018-05" db="EMBL/GenBank/DDBJ databases">
        <title>Micromonosporas from Atacama Desert.</title>
        <authorList>
            <person name="Carro L."/>
            <person name="Golinska P."/>
            <person name="Klenk H.-P."/>
            <person name="Goodfellow M."/>
        </authorList>
    </citation>
    <scope>NUCLEOTIDE SEQUENCE [LARGE SCALE GENOMIC DNA]</scope>
    <source>
        <strain evidence="3 4">4G51</strain>
    </source>
</reference>
<dbReference type="SUPFAM" id="SSF56349">
    <property type="entry name" value="DNA breaking-rejoining enzymes"/>
    <property type="match status" value="1"/>
</dbReference>
<dbReference type="InterPro" id="IPR013762">
    <property type="entry name" value="Integrase-like_cat_sf"/>
</dbReference>
<dbReference type="Gene3D" id="1.10.443.10">
    <property type="entry name" value="Intergrase catalytic core"/>
    <property type="match status" value="1"/>
</dbReference>
<dbReference type="Proteomes" id="UP000246050">
    <property type="component" value="Unassembled WGS sequence"/>
</dbReference>
<dbReference type="GO" id="GO:0015074">
    <property type="term" value="P:DNA integration"/>
    <property type="evidence" value="ECO:0007669"/>
    <property type="project" value="InterPro"/>
</dbReference>
<dbReference type="Pfam" id="PF00589">
    <property type="entry name" value="Phage_integrase"/>
    <property type="match status" value="1"/>
</dbReference>
<dbReference type="AlphaFoldDB" id="A0A317CXS7"/>
<accession>A0A317CXS7</accession>
<dbReference type="InterPro" id="IPR002104">
    <property type="entry name" value="Integrase_catalytic"/>
</dbReference>
<feature type="domain" description="Tyr recombinase" evidence="2">
    <location>
        <begin position="12"/>
        <end position="240"/>
    </location>
</feature>
<sequence length="249" mass="26507">QQRQRDRGLALHGPAVVTLPLLAAMLATRPAGPPPGPDAPLEQRRDHLAALRDRCLLSLGFFAGLRREELAGLPVDHVQPVQEGLRLLIARSKADQTGRGRHVDLPEAPAELAAICPVRTTVAWLDAAGRREHLHRPGRRRTGTMPMLSGISVGARVRATALSDRYVAETVKQAARDAGQPPEVVDTLAGHSLRAGLATALEAAGVPQTVITRILGHATGTTGRYIRHAFDGAAHHALYTYATGVLGSI</sequence>
<protein>
    <recommendedName>
        <fullName evidence="2">Tyr recombinase domain-containing protein</fullName>
    </recommendedName>
</protein>
<evidence type="ECO:0000313" key="4">
    <source>
        <dbReference type="Proteomes" id="UP000246050"/>
    </source>
</evidence>
<dbReference type="OrthoDB" id="9815875at2"/>
<evidence type="ECO:0000313" key="3">
    <source>
        <dbReference type="EMBL" id="PWR07428.1"/>
    </source>
</evidence>